<dbReference type="SMART" id="SM00367">
    <property type="entry name" value="LRR_CC"/>
    <property type="match status" value="12"/>
</dbReference>
<dbReference type="Gene3D" id="3.80.10.10">
    <property type="entry name" value="Ribonuclease Inhibitor"/>
    <property type="match status" value="4"/>
</dbReference>
<dbReference type="FunFam" id="3.80.10.10:FF:000473">
    <property type="entry name" value="EIN3-binding F-box protein 1"/>
    <property type="match status" value="1"/>
</dbReference>
<dbReference type="GO" id="GO:0019005">
    <property type="term" value="C:SCF ubiquitin ligase complex"/>
    <property type="evidence" value="ECO:0007669"/>
    <property type="project" value="TreeGrafter"/>
</dbReference>
<dbReference type="CDD" id="cd22159">
    <property type="entry name" value="F-box_AtTIR1-like"/>
    <property type="match status" value="1"/>
</dbReference>
<dbReference type="InterPro" id="IPR057207">
    <property type="entry name" value="FBXL15_LRR"/>
</dbReference>
<dbReference type="AlphaFoldDB" id="A0A2I0VGN7"/>
<dbReference type="FunFam" id="3.80.10.10:FF:000595">
    <property type="entry name" value="EIN3-binding F-box protein 1"/>
    <property type="match status" value="1"/>
</dbReference>
<dbReference type="SUPFAM" id="SSF52047">
    <property type="entry name" value="RNI-like"/>
    <property type="match status" value="2"/>
</dbReference>
<proteinExistence type="predicted"/>
<evidence type="ECO:0000313" key="3">
    <source>
        <dbReference type="Proteomes" id="UP000233837"/>
    </source>
</evidence>
<dbReference type="InterPro" id="IPR032675">
    <property type="entry name" value="LRR_dom_sf"/>
</dbReference>
<dbReference type="PANTHER" id="PTHR13318">
    <property type="entry name" value="PARTNER OF PAIRED, ISOFORM B-RELATED"/>
    <property type="match status" value="1"/>
</dbReference>
<reference evidence="2 3" key="1">
    <citation type="journal article" date="2016" name="Sci. Rep.">
        <title>The Dendrobium catenatum Lindl. genome sequence provides insights into polysaccharide synthase, floral development and adaptive evolution.</title>
        <authorList>
            <person name="Zhang G.Q."/>
            <person name="Xu Q."/>
            <person name="Bian C."/>
            <person name="Tsai W.C."/>
            <person name="Yeh C.M."/>
            <person name="Liu K.W."/>
            <person name="Yoshida K."/>
            <person name="Zhang L.S."/>
            <person name="Chang S.B."/>
            <person name="Chen F."/>
            <person name="Shi Y."/>
            <person name="Su Y.Y."/>
            <person name="Zhang Y.Q."/>
            <person name="Chen L.J."/>
            <person name="Yin Y."/>
            <person name="Lin M."/>
            <person name="Huang H."/>
            <person name="Deng H."/>
            <person name="Wang Z.W."/>
            <person name="Zhu S.L."/>
            <person name="Zhao X."/>
            <person name="Deng C."/>
            <person name="Niu S.C."/>
            <person name="Huang J."/>
            <person name="Wang M."/>
            <person name="Liu G.H."/>
            <person name="Yang H.J."/>
            <person name="Xiao X.J."/>
            <person name="Hsiao Y.Y."/>
            <person name="Wu W.L."/>
            <person name="Chen Y.Y."/>
            <person name="Mitsuda N."/>
            <person name="Ohme-Takagi M."/>
            <person name="Luo Y.B."/>
            <person name="Van de Peer Y."/>
            <person name="Liu Z.J."/>
        </authorList>
    </citation>
    <scope>NUCLEOTIDE SEQUENCE [LARGE SCALE GENOMIC DNA]</scope>
    <source>
        <tissue evidence="2">The whole plant</tissue>
    </source>
</reference>
<evidence type="ECO:0000313" key="2">
    <source>
        <dbReference type="EMBL" id="PKU62579.1"/>
    </source>
</evidence>
<gene>
    <name evidence="2" type="primary">EBF1</name>
    <name evidence="2" type="ORF">MA16_Dca025313</name>
</gene>
<organism evidence="2 3">
    <name type="scientific">Dendrobium catenatum</name>
    <dbReference type="NCBI Taxonomy" id="906689"/>
    <lineage>
        <taxon>Eukaryota</taxon>
        <taxon>Viridiplantae</taxon>
        <taxon>Streptophyta</taxon>
        <taxon>Embryophyta</taxon>
        <taxon>Tracheophyta</taxon>
        <taxon>Spermatophyta</taxon>
        <taxon>Magnoliopsida</taxon>
        <taxon>Liliopsida</taxon>
        <taxon>Asparagales</taxon>
        <taxon>Orchidaceae</taxon>
        <taxon>Epidendroideae</taxon>
        <taxon>Malaxideae</taxon>
        <taxon>Dendrobiinae</taxon>
        <taxon>Dendrobium</taxon>
    </lineage>
</organism>
<keyword evidence="3" id="KW-1185">Reference proteome</keyword>
<accession>A0A2I0VGN7</accession>
<sequence>MVYVPVVSVGSIRPVLGDDEIRLRESPYENCIESSCLLPFAPGSDIYYRPCKRLRVTAPFIITREERKVASVFKKKQLPRSMDSLPDECLFEILRRLPRFQDRSIASCVSKRWLMLLSSIQTSEVVDEQHKRSELLRSSMSPLPDLNQAIPFELEIDSNIESGGYLTRSLDVDEATDTRLAAIAISAAGHGGLGKLNIRGCNSTCKATDVGLSAIGRLCPSLHSLTMWKVPLVSDAGLAAVADGCPMLENLDLSQCPRLSDNGLIAIAQKCPNLKSIKLDSCSGIGNDGLQAIGRYCQKLVSASIKDCPLVGDKGISGLVAAASSSLMKIKLQNLNINDVSLGVIGHYGKALTDIHLIALENISERGFWVMGNALNMVSLTSITISCCPGITDLGLEAIAKCCPQLKHLYLQRSCNITDTGLKGFTRSTSILESLKLEDCSMITLHGILDGLLNCSARFRSLALIKCTGIRDITYYPNELPTCLSLRFLTIRDCPGFTSSSLAVVSKLCPNLQQIDLTGLVGVTDAGFLPLVKSSESRLVKVTLEGCVNISDASIAALVKAHGSSLKMLHVDGCNKVSDKSLLAIVANCSVLEDLDISRCNVSDIGVAALSSAEKLKLRVLSLAGCYGVTKRSLQFLGKMKNSLEGLNLQQCKLSNAHGIGLLEEKLWWCDILS</sequence>
<dbReference type="Gene3D" id="1.20.1280.50">
    <property type="match status" value="1"/>
</dbReference>
<dbReference type="SMART" id="SM00256">
    <property type="entry name" value="FBOX"/>
    <property type="match status" value="1"/>
</dbReference>
<dbReference type="EMBL" id="KZ503623">
    <property type="protein sequence ID" value="PKU62579.1"/>
    <property type="molecule type" value="Genomic_DNA"/>
</dbReference>
<dbReference type="InterPro" id="IPR036047">
    <property type="entry name" value="F-box-like_dom_sf"/>
</dbReference>
<evidence type="ECO:0000259" key="1">
    <source>
        <dbReference type="SMART" id="SM00256"/>
    </source>
</evidence>
<dbReference type="STRING" id="906689.A0A2I0VGN7"/>
<feature type="domain" description="F-box" evidence="1">
    <location>
        <begin position="85"/>
        <end position="128"/>
    </location>
</feature>
<dbReference type="Proteomes" id="UP000233837">
    <property type="component" value="Unassembled WGS sequence"/>
</dbReference>
<name>A0A2I0VGN7_9ASPA</name>
<dbReference type="GO" id="GO:0031146">
    <property type="term" value="P:SCF-dependent proteasomal ubiquitin-dependent protein catabolic process"/>
    <property type="evidence" value="ECO:0007669"/>
    <property type="project" value="TreeGrafter"/>
</dbReference>
<dbReference type="Pfam" id="PF25372">
    <property type="entry name" value="DUF7885"/>
    <property type="match status" value="2"/>
</dbReference>
<dbReference type="SUPFAM" id="SSF81383">
    <property type="entry name" value="F-box domain"/>
    <property type="match status" value="1"/>
</dbReference>
<reference evidence="2 3" key="2">
    <citation type="journal article" date="2017" name="Nature">
        <title>The Apostasia genome and the evolution of orchids.</title>
        <authorList>
            <person name="Zhang G.Q."/>
            <person name="Liu K.W."/>
            <person name="Li Z."/>
            <person name="Lohaus R."/>
            <person name="Hsiao Y.Y."/>
            <person name="Niu S.C."/>
            <person name="Wang J.Y."/>
            <person name="Lin Y.C."/>
            <person name="Xu Q."/>
            <person name="Chen L.J."/>
            <person name="Yoshida K."/>
            <person name="Fujiwara S."/>
            <person name="Wang Z.W."/>
            <person name="Zhang Y.Q."/>
            <person name="Mitsuda N."/>
            <person name="Wang M."/>
            <person name="Liu G.H."/>
            <person name="Pecoraro L."/>
            <person name="Huang H.X."/>
            <person name="Xiao X.J."/>
            <person name="Lin M."/>
            <person name="Wu X.Y."/>
            <person name="Wu W.L."/>
            <person name="Chen Y.Y."/>
            <person name="Chang S.B."/>
            <person name="Sakamoto S."/>
            <person name="Ohme-Takagi M."/>
            <person name="Yagi M."/>
            <person name="Zeng S.J."/>
            <person name="Shen C.Y."/>
            <person name="Yeh C.M."/>
            <person name="Luo Y.B."/>
            <person name="Tsai W.C."/>
            <person name="Van de Peer Y."/>
            <person name="Liu Z.J."/>
        </authorList>
    </citation>
    <scope>NUCLEOTIDE SEQUENCE [LARGE SCALE GENOMIC DNA]</scope>
    <source>
        <tissue evidence="2">The whole plant</tissue>
    </source>
</reference>
<dbReference type="InterPro" id="IPR001810">
    <property type="entry name" value="F-box_dom"/>
</dbReference>
<dbReference type="InterPro" id="IPR006553">
    <property type="entry name" value="Leu-rich_rpt_Cys-con_subtyp"/>
</dbReference>
<dbReference type="Pfam" id="PF00646">
    <property type="entry name" value="F-box"/>
    <property type="match status" value="1"/>
</dbReference>
<protein>
    <submittedName>
        <fullName evidence="2">EIN3-binding F-box protein 1</fullName>
    </submittedName>
</protein>